<feature type="region of interest" description="Disordered" evidence="1">
    <location>
        <begin position="1"/>
        <end position="28"/>
    </location>
</feature>
<organism evidence="2 3">
    <name type="scientific">Cuscuta campestris</name>
    <dbReference type="NCBI Taxonomy" id="132261"/>
    <lineage>
        <taxon>Eukaryota</taxon>
        <taxon>Viridiplantae</taxon>
        <taxon>Streptophyta</taxon>
        <taxon>Embryophyta</taxon>
        <taxon>Tracheophyta</taxon>
        <taxon>Spermatophyta</taxon>
        <taxon>Magnoliopsida</taxon>
        <taxon>eudicotyledons</taxon>
        <taxon>Gunneridae</taxon>
        <taxon>Pentapetalae</taxon>
        <taxon>asterids</taxon>
        <taxon>lamiids</taxon>
        <taxon>Solanales</taxon>
        <taxon>Convolvulaceae</taxon>
        <taxon>Cuscuteae</taxon>
        <taxon>Cuscuta</taxon>
        <taxon>Cuscuta subgen. Grammica</taxon>
        <taxon>Cuscuta sect. Cleistogrammica</taxon>
    </lineage>
</organism>
<evidence type="ECO:0000256" key="1">
    <source>
        <dbReference type="SAM" id="MobiDB-lite"/>
    </source>
</evidence>
<gene>
    <name evidence="2" type="ORF">CCAM_LOCUS11679</name>
</gene>
<evidence type="ECO:0000313" key="2">
    <source>
        <dbReference type="EMBL" id="VFQ69903.1"/>
    </source>
</evidence>
<reference evidence="2 3" key="1">
    <citation type="submission" date="2018-04" db="EMBL/GenBank/DDBJ databases">
        <authorList>
            <person name="Vogel A."/>
        </authorList>
    </citation>
    <scope>NUCLEOTIDE SEQUENCE [LARGE SCALE GENOMIC DNA]</scope>
</reference>
<dbReference type="OrthoDB" id="1828198at2759"/>
<evidence type="ECO:0000313" key="3">
    <source>
        <dbReference type="Proteomes" id="UP000595140"/>
    </source>
</evidence>
<name>A0A484KVZ5_9ASTE</name>
<accession>A0A484KVZ5</accession>
<feature type="compositionally biased region" description="Basic and acidic residues" evidence="1">
    <location>
        <begin position="75"/>
        <end position="109"/>
    </location>
</feature>
<evidence type="ECO:0008006" key="4">
    <source>
        <dbReference type="Google" id="ProtNLM"/>
    </source>
</evidence>
<feature type="region of interest" description="Disordered" evidence="1">
    <location>
        <begin position="64"/>
        <end position="147"/>
    </location>
</feature>
<keyword evidence="3" id="KW-1185">Reference proteome</keyword>
<dbReference type="Proteomes" id="UP000595140">
    <property type="component" value="Unassembled WGS sequence"/>
</dbReference>
<protein>
    <recommendedName>
        <fullName evidence="4">Zinc-finger domain-containing protein</fullName>
    </recommendedName>
</protein>
<feature type="compositionally biased region" description="Basic and acidic residues" evidence="1">
    <location>
        <begin position="128"/>
        <end position="144"/>
    </location>
</feature>
<dbReference type="AlphaFoldDB" id="A0A484KVZ5"/>
<sequence length="233" mass="27197">MVKVWDAKRNSMPPTLERGPRSGLNYPKPVKKKTGTNWFTKKRSVYIPCSKMGKMGIWLHQRSPPSKQLRSMYQPRRDKNQCRVQEKELRFRNPPEPQDDAREKKKDLDDSMSDSSSSSSSQEEEEEDSRKGHEEESKEHKSEVELEYGPCSEDAPCRLCREPPEDTPCRVCLRMGCNILVCPLYWGKVPPWVTKVGEDYQIACRLCNCIDDRCGHYGMRHVRLKRRSFRKTA</sequence>
<proteinExistence type="predicted"/>
<dbReference type="EMBL" id="OOIL02000857">
    <property type="protein sequence ID" value="VFQ69903.1"/>
    <property type="molecule type" value="Genomic_DNA"/>
</dbReference>